<dbReference type="InParanoid" id="C4Y5H5"/>
<proteinExistence type="predicted"/>
<gene>
    <name evidence="1" type="ORF">CLUG_03409</name>
</gene>
<dbReference type="VEuPathDB" id="FungiDB:CLUG_03409"/>
<organism evidence="1 2">
    <name type="scientific">Clavispora lusitaniae (strain ATCC 42720)</name>
    <name type="common">Yeast</name>
    <name type="synonym">Candida lusitaniae</name>
    <dbReference type="NCBI Taxonomy" id="306902"/>
    <lineage>
        <taxon>Eukaryota</taxon>
        <taxon>Fungi</taxon>
        <taxon>Dikarya</taxon>
        <taxon>Ascomycota</taxon>
        <taxon>Saccharomycotina</taxon>
        <taxon>Pichiomycetes</taxon>
        <taxon>Metschnikowiaceae</taxon>
        <taxon>Clavispora</taxon>
    </lineage>
</organism>
<evidence type="ECO:0000313" key="2">
    <source>
        <dbReference type="Proteomes" id="UP000007703"/>
    </source>
</evidence>
<dbReference type="KEGG" id="clu:CLUG_03409"/>
<dbReference type="AlphaFoldDB" id="C4Y5H5"/>
<accession>C4Y5H5</accession>
<evidence type="ECO:0000313" key="1">
    <source>
        <dbReference type="EMBL" id="EEQ39281.1"/>
    </source>
</evidence>
<dbReference type="EMBL" id="CH408079">
    <property type="protein sequence ID" value="EEQ39281.1"/>
    <property type="molecule type" value="Genomic_DNA"/>
</dbReference>
<sequence length="150" mass="17157">MAEKRWGASRHLRSQVTTITIILLRFTRITLRLSMQLEIMSRSYSLDISFATYSRSEKTTLGTSSTSRHLKNTQALCIMEITQTDQMMILPRIQNSRLLRITGKCSKQRTISMFCSLFWCGEASSYCPAISTTTNVISVLNSVVWMWIST</sequence>
<reference evidence="1 2" key="1">
    <citation type="journal article" date="2009" name="Nature">
        <title>Evolution of pathogenicity and sexual reproduction in eight Candida genomes.</title>
        <authorList>
            <person name="Butler G."/>
            <person name="Rasmussen M.D."/>
            <person name="Lin M.F."/>
            <person name="Santos M.A."/>
            <person name="Sakthikumar S."/>
            <person name="Munro C.A."/>
            <person name="Rheinbay E."/>
            <person name="Grabherr M."/>
            <person name="Forche A."/>
            <person name="Reedy J.L."/>
            <person name="Agrafioti I."/>
            <person name="Arnaud M.B."/>
            <person name="Bates S."/>
            <person name="Brown A.J."/>
            <person name="Brunke S."/>
            <person name="Costanzo M.C."/>
            <person name="Fitzpatrick D.A."/>
            <person name="de Groot P.W."/>
            <person name="Harris D."/>
            <person name="Hoyer L.L."/>
            <person name="Hube B."/>
            <person name="Klis F.M."/>
            <person name="Kodira C."/>
            <person name="Lennard N."/>
            <person name="Logue M.E."/>
            <person name="Martin R."/>
            <person name="Neiman A.M."/>
            <person name="Nikolaou E."/>
            <person name="Quail M.A."/>
            <person name="Quinn J."/>
            <person name="Santos M.C."/>
            <person name="Schmitzberger F.F."/>
            <person name="Sherlock G."/>
            <person name="Shah P."/>
            <person name="Silverstein K.A."/>
            <person name="Skrzypek M.S."/>
            <person name="Soll D."/>
            <person name="Staggs R."/>
            <person name="Stansfield I."/>
            <person name="Stumpf M.P."/>
            <person name="Sudbery P.E."/>
            <person name="Srikantha T."/>
            <person name="Zeng Q."/>
            <person name="Berman J."/>
            <person name="Berriman M."/>
            <person name="Heitman J."/>
            <person name="Gow N.A."/>
            <person name="Lorenz M.C."/>
            <person name="Birren B.W."/>
            <person name="Kellis M."/>
            <person name="Cuomo C.A."/>
        </authorList>
    </citation>
    <scope>NUCLEOTIDE SEQUENCE [LARGE SCALE GENOMIC DNA]</scope>
    <source>
        <strain evidence="1 2">ATCC 42720</strain>
    </source>
</reference>
<dbReference type="Proteomes" id="UP000007703">
    <property type="component" value="Unassembled WGS sequence"/>
</dbReference>
<dbReference type="HOGENOM" id="CLU_1740328_0_0_1"/>
<name>C4Y5H5_CLAL4</name>
<protein>
    <submittedName>
        <fullName evidence="1">Uncharacterized protein</fullName>
    </submittedName>
</protein>